<keyword evidence="4" id="KW-0378">Hydrolase</keyword>
<name>A0A9P5ZJV8_PLEER</name>
<protein>
    <recommendedName>
        <fullName evidence="10">Lysozyme</fullName>
    </recommendedName>
</protein>
<dbReference type="HAMAP" id="MF_04110">
    <property type="entry name" value="ENDOLYSIN_T4"/>
    <property type="match status" value="1"/>
</dbReference>
<evidence type="ECO:0000256" key="2">
    <source>
        <dbReference type="ARBA" id="ARBA00022529"/>
    </source>
</evidence>
<evidence type="ECO:0000256" key="3">
    <source>
        <dbReference type="ARBA" id="ARBA00022638"/>
    </source>
</evidence>
<keyword evidence="7" id="KW-0472">Membrane</keyword>
<dbReference type="GO" id="GO:0042742">
    <property type="term" value="P:defense response to bacterium"/>
    <property type="evidence" value="ECO:0007669"/>
    <property type="project" value="UniProtKB-KW"/>
</dbReference>
<dbReference type="InterPro" id="IPR051018">
    <property type="entry name" value="Bacteriophage_GH24"/>
</dbReference>
<dbReference type="GO" id="GO:0031640">
    <property type="term" value="P:killing of cells of another organism"/>
    <property type="evidence" value="ECO:0007669"/>
    <property type="project" value="UniProtKB-KW"/>
</dbReference>
<dbReference type="InterPro" id="IPR023346">
    <property type="entry name" value="Lysozyme-like_dom_sf"/>
</dbReference>
<keyword evidence="7" id="KW-0812">Transmembrane</keyword>
<dbReference type="CDD" id="cd00737">
    <property type="entry name" value="lyz_endolysin_autolysin"/>
    <property type="match status" value="1"/>
</dbReference>
<reference evidence="8" key="1">
    <citation type="submission" date="2020-11" db="EMBL/GenBank/DDBJ databases">
        <authorList>
            <consortium name="DOE Joint Genome Institute"/>
            <person name="Ahrendt S."/>
            <person name="Riley R."/>
            <person name="Andreopoulos W."/>
            <person name="Labutti K."/>
            <person name="Pangilinan J."/>
            <person name="Ruiz-Duenas F.J."/>
            <person name="Barrasa J.M."/>
            <person name="Sanchez-Garcia M."/>
            <person name="Camarero S."/>
            <person name="Miyauchi S."/>
            <person name="Serrano A."/>
            <person name="Linde D."/>
            <person name="Babiker R."/>
            <person name="Drula E."/>
            <person name="Ayuso-Fernandez I."/>
            <person name="Pacheco R."/>
            <person name="Padilla G."/>
            <person name="Ferreira P."/>
            <person name="Barriuso J."/>
            <person name="Kellner H."/>
            <person name="Castanera R."/>
            <person name="Alfaro M."/>
            <person name="Ramirez L."/>
            <person name="Pisabarro A.G."/>
            <person name="Kuo A."/>
            <person name="Tritt A."/>
            <person name="Lipzen A."/>
            <person name="He G."/>
            <person name="Yan M."/>
            <person name="Ng V."/>
            <person name="Cullen D."/>
            <person name="Martin F."/>
            <person name="Rosso M.-N."/>
            <person name="Henrissat B."/>
            <person name="Hibbett D."/>
            <person name="Martinez A.T."/>
            <person name="Grigoriev I.V."/>
        </authorList>
    </citation>
    <scope>NUCLEOTIDE SEQUENCE</scope>
    <source>
        <strain evidence="8">ATCC 90797</strain>
    </source>
</reference>
<keyword evidence="7" id="KW-1133">Transmembrane helix</keyword>
<comment type="catalytic activity">
    <reaction evidence="1">
        <text>Hydrolysis of (1-&gt;4)-beta-linkages between N-acetylmuramic acid and N-acetyl-D-glucosamine residues in a peptidoglycan and between N-acetyl-D-glucosamine residues in chitodextrins.</text>
        <dbReference type="EC" id="3.2.1.17"/>
    </reaction>
</comment>
<dbReference type="EMBL" id="MU154671">
    <property type="protein sequence ID" value="KAF9489423.1"/>
    <property type="molecule type" value="Genomic_DNA"/>
</dbReference>
<dbReference type="GO" id="GO:0016998">
    <property type="term" value="P:cell wall macromolecule catabolic process"/>
    <property type="evidence" value="ECO:0007669"/>
    <property type="project" value="InterPro"/>
</dbReference>
<dbReference type="AlphaFoldDB" id="A0A9P5ZJV8"/>
<sequence length="548" mass="58773">MEEVIPSCAQELRIILSITCEYNRNDNQTFSAQYFDAPIDGSIAILFYDYLLTFNDEASRPSFAKSIHRVSTCRLYSYIFWEKQEKETAPPHGLMFLVALSSNALLAVRTYALWLRSRKTALSLSFVALILLIPTSVVVGFEYADKSFIQYPITSFLKPASNPTCRYDDIDTPTSPIFHTRFHTIPSLLCMLFNLLNLTLASIVIFRWRRSSKISGGSHIADMLWKDGLLYAFSVVAFTVLQLVFESKIPPLLRPVTVQERYTGDIKEAGIVSVLPSKMQYFALSSLLSLVSSASLAHAAVNGACSVNGTPGVCLASASCTGSGGTTHVGFCPNDPADIRCCTKTACGSGGNCRFTSSCSTGNIASGLCPGPTDFKCCLPASTGGGACPPAINSATVSLIKEFEGFVARPAPDPIGLPTVGYGHLCQTTSCSEAGAFPLTEARATTLLLSDSRVATSCLNTAISRNVRLNANQFGALTSWTFNVGCGNMRSSSLLSRLNAGEAPNTVAAQELPKWNKAGGQVLAGLTRRRAAEVVLFQTASSVVAHPC</sequence>
<feature type="transmembrane region" description="Helical" evidence="7">
    <location>
        <begin position="121"/>
        <end position="141"/>
    </location>
</feature>
<evidence type="ECO:0000256" key="5">
    <source>
        <dbReference type="ARBA" id="ARBA00023200"/>
    </source>
</evidence>
<evidence type="ECO:0008006" key="10">
    <source>
        <dbReference type="Google" id="ProtNLM"/>
    </source>
</evidence>
<accession>A0A9P5ZJV8</accession>
<comment type="caution">
    <text evidence="8">The sequence shown here is derived from an EMBL/GenBank/DDBJ whole genome shotgun (WGS) entry which is preliminary data.</text>
</comment>
<evidence type="ECO:0000256" key="1">
    <source>
        <dbReference type="ARBA" id="ARBA00000632"/>
    </source>
</evidence>
<dbReference type="PANTHER" id="PTHR38107:SF3">
    <property type="entry name" value="LYSOZYME RRRD-RELATED"/>
    <property type="match status" value="1"/>
</dbReference>
<dbReference type="InterPro" id="IPR023347">
    <property type="entry name" value="Lysozyme_dom_sf"/>
</dbReference>
<evidence type="ECO:0000256" key="7">
    <source>
        <dbReference type="SAM" id="Phobius"/>
    </source>
</evidence>
<keyword evidence="9" id="KW-1185">Reference proteome</keyword>
<dbReference type="SUPFAM" id="SSF53955">
    <property type="entry name" value="Lysozyme-like"/>
    <property type="match status" value="1"/>
</dbReference>
<evidence type="ECO:0000313" key="8">
    <source>
        <dbReference type="EMBL" id="KAF9489423.1"/>
    </source>
</evidence>
<dbReference type="PANTHER" id="PTHR38107">
    <property type="match status" value="1"/>
</dbReference>
<keyword evidence="2" id="KW-0929">Antimicrobial</keyword>
<dbReference type="InterPro" id="IPR033907">
    <property type="entry name" value="Endolysin_autolysin"/>
</dbReference>
<dbReference type="Proteomes" id="UP000807025">
    <property type="component" value="Unassembled WGS sequence"/>
</dbReference>
<proteinExistence type="inferred from homology"/>
<feature type="transmembrane region" description="Helical" evidence="7">
    <location>
        <begin position="185"/>
        <end position="208"/>
    </location>
</feature>
<dbReference type="Pfam" id="PF00959">
    <property type="entry name" value="Phage_lysozyme"/>
    <property type="match status" value="1"/>
</dbReference>
<feature type="transmembrane region" description="Helical" evidence="7">
    <location>
        <begin position="228"/>
        <end position="245"/>
    </location>
</feature>
<feature type="transmembrane region" description="Helical" evidence="7">
    <location>
        <begin position="94"/>
        <end position="114"/>
    </location>
</feature>
<evidence type="ECO:0000256" key="4">
    <source>
        <dbReference type="ARBA" id="ARBA00022801"/>
    </source>
</evidence>
<evidence type="ECO:0000256" key="6">
    <source>
        <dbReference type="ARBA" id="ARBA00023295"/>
    </source>
</evidence>
<dbReference type="OrthoDB" id="2251794at2759"/>
<dbReference type="GO" id="GO:0009253">
    <property type="term" value="P:peptidoglycan catabolic process"/>
    <property type="evidence" value="ECO:0007669"/>
    <property type="project" value="InterPro"/>
</dbReference>
<dbReference type="GO" id="GO:0003796">
    <property type="term" value="F:lysozyme activity"/>
    <property type="evidence" value="ECO:0007669"/>
    <property type="project" value="UniProtKB-EC"/>
</dbReference>
<dbReference type="Gene3D" id="1.10.530.40">
    <property type="match status" value="1"/>
</dbReference>
<gene>
    <name evidence="8" type="ORF">BDN71DRAFT_1512110</name>
</gene>
<evidence type="ECO:0000313" key="9">
    <source>
        <dbReference type="Proteomes" id="UP000807025"/>
    </source>
</evidence>
<organism evidence="8 9">
    <name type="scientific">Pleurotus eryngii</name>
    <name type="common">Boletus of the steppes</name>
    <dbReference type="NCBI Taxonomy" id="5323"/>
    <lineage>
        <taxon>Eukaryota</taxon>
        <taxon>Fungi</taxon>
        <taxon>Dikarya</taxon>
        <taxon>Basidiomycota</taxon>
        <taxon>Agaricomycotina</taxon>
        <taxon>Agaricomycetes</taxon>
        <taxon>Agaricomycetidae</taxon>
        <taxon>Agaricales</taxon>
        <taxon>Pleurotineae</taxon>
        <taxon>Pleurotaceae</taxon>
        <taxon>Pleurotus</taxon>
    </lineage>
</organism>
<dbReference type="InterPro" id="IPR002196">
    <property type="entry name" value="Glyco_hydro_24"/>
</dbReference>
<keyword evidence="3" id="KW-0081">Bacteriolytic enzyme</keyword>
<keyword evidence="6" id="KW-0326">Glycosidase</keyword>
<keyword evidence="5" id="KW-1035">Host cytoplasm</keyword>
<dbReference type="InterPro" id="IPR034690">
    <property type="entry name" value="Endolysin_T4_type"/>
</dbReference>